<protein>
    <submittedName>
        <fullName evidence="1">Phytanoyl-CoA dioxygenase (PhyH)</fullName>
    </submittedName>
</protein>
<dbReference type="Pfam" id="PF05721">
    <property type="entry name" value="PhyH"/>
    <property type="match status" value="1"/>
</dbReference>
<dbReference type="STRING" id="1052260.SAMN05660199_03282"/>
<dbReference type="RefSeq" id="WP_091247138.1">
    <property type="nucleotide sequence ID" value="NZ_FNIR01000010.1"/>
</dbReference>
<dbReference type="SUPFAM" id="SSF51197">
    <property type="entry name" value="Clavaminate synthase-like"/>
    <property type="match status" value="1"/>
</dbReference>
<proteinExistence type="predicted"/>
<dbReference type="InterPro" id="IPR008775">
    <property type="entry name" value="Phytyl_CoA_dOase-like"/>
</dbReference>
<dbReference type="AlphaFoldDB" id="A0A1H0QCP8"/>
<organism evidence="1 2">
    <name type="scientific">Klenkia soli</name>
    <dbReference type="NCBI Taxonomy" id="1052260"/>
    <lineage>
        <taxon>Bacteria</taxon>
        <taxon>Bacillati</taxon>
        <taxon>Actinomycetota</taxon>
        <taxon>Actinomycetes</taxon>
        <taxon>Geodermatophilales</taxon>
        <taxon>Geodermatophilaceae</taxon>
        <taxon>Klenkia</taxon>
    </lineage>
</organism>
<evidence type="ECO:0000313" key="2">
    <source>
        <dbReference type="Proteomes" id="UP000199088"/>
    </source>
</evidence>
<keyword evidence="2" id="KW-1185">Reference proteome</keyword>
<dbReference type="OrthoDB" id="9798771at2"/>
<accession>A0A1H0QCP8</accession>
<keyword evidence="1" id="KW-0223">Dioxygenase</keyword>
<reference evidence="2" key="1">
    <citation type="submission" date="2016-10" db="EMBL/GenBank/DDBJ databases">
        <authorList>
            <person name="Varghese N."/>
            <person name="Submissions S."/>
        </authorList>
    </citation>
    <scope>NUCLEOTIDE SEQUENCE [LARGE SCALE GENOMIC DNA]</scope>
    <source>
        <strain evidence="2">DSM 45843</strain>
    </source>
</reference>
<keyword evidence="1" id="KW-0560">Oxidoreductase</keyword>
<evidence type="ECO:0000313" key="1">
    <source>
        <dbReference type="EMBL" id="SDP14835.1"/>
    </source>
</evidence>
<name>A0A1H0QCP8_9ACTN</name>
<dbReference type="Gene3D" id="2.60.120.620">
    <property type="entry name" value="q2cbj1_9rhob like domain"/>
    <property type="match status" value="1"/>
</dbReference>
<gene>
    <name evidence="1" type="ORF">SAMN05660199_03282</name>
</gene>
<sequence>MHPGLTTEQVDTFERDGAVLVEDAFPPVLAERGRRLLWADLRGRHPELDPDDPATWVHPVVRLDWSAAPPFVAMGNTTRLQTAYDQLAGEGRWSAPFGLGTWPIRFPQRDVDPGDTGWHVEGGFAPDDPDLAAQGWWTNLASRGRALLMLFLLTDVGPEDAPTRIRLGSHRDVPPLLADAGARGRSVADVSPDAEAVSRHRTQALATGRAGDVWLVHPFLVHAAQPHHGSAPRFMAQPPLSATGLLDLRPAGARPTPPTPVERPVLEALGRTA</sequence>
<dbReference type="GO" id="GO:0016706">
    <property type="term" value="F:2-oxoglutarate-dependent dioxygenase activity"/>
    <property type="evidence" value="ECO:0007669"/>
    <property type="project" value="UniProtKB-ARBA"/>
</dbReference>
<dbReference type="EMBL" id="FNIR01000010">
    <property type="protein sequence ID" value="SDP14835.1"/>
    <property type="molecule type" value="Genomic_DNA"/>
</dbReference>
<dbReference type="Proteomes" id="UP000199088">
    <property type="component" value="Unassembled WGS sequence"/>
</dbReference>